<dbReference type="InterPro" id="IPR014929">
    <property type="entry name" value="E2-binding"/>
</dbReference>
<organism evidence="2 3">
    <name type="scientific">Tropilaelaps mercedesae</name>
    <dbReference type="NCBI Taxonomy" id="418985"/>
    <lineage>
        <taxon>Eukaryota</taxon>
        <taxon>Metazoa</taxon>
        <taxon>Ecdysozoa</taxon>
        <taxon>Arthropoda</taxon>
        <taxon>Chelicerata</taxon>
        <taxon>Arachnida</taxon>
        <taxon>Acari</taxon>
        <taxon>Parasitiformes</taxon>
        <taxon>Mesostigmata</taxon>
        <taxon>Gamasina</taxon>
        <taxon>Dermanyssoidea</taxon>
        <taxon>Laelapidae</taxon>
        <taxon>Tropilaelaps</taxon>
    </lineage>
</organism>
<accession>A0A1V9XQK2</accession>
<dbReference type="EMBL" id="MNPL01005788">
    <property type="protein sequence ID" value="OQR75786.1"/>
    <property type="molecule type" value="Genomic_DNA"/>
</dbReference>
<dbReference type="InterPro" id="IPR037078">
    <property type="entry name" value="NEDD8-ac_enz1_catalyticsu_C"/>
</dbReference>
<dbReference type="STRING" id="418985.A0A1V9XQK2"/>
<dbReference type="Proteomes" id="UP000192247">
    <property type="component" value="Unassembled WGS sequence"/>
</dbReference>
<dbReference type="InterPro" id="IPR035985">
    <property type="entry name" value="Ubiquitin-activating_enz"/>
</dbReference>
<proteinExistence type="predicted"/>
<evidence type="ECO:0000259" key="1">
    <source>
        <dbReference type="Pfam" id="PF08825"/>
    </source>
</evidence>
<dbReference type="InParanoid" id="A0A1V9XQK2"/>
<dbReference type="AlphaFoldDB" id="A0A1V9XQK2"/>
<dbReference type="GO" id="GO:0045116">
    <property type="term" value="P:protein neddylation"/>
    <property type="evidence" value="ECO:0007669"/>
    <property type="project" value="InterPro"/>
</dbReference>
<evidence type="ECO:0000313" key="3">
    <source>
        <dbReference type="Proteomes" id="UP000192247"/>
    </source>
</evidence>
<sequence>MCANEVFKIAYCCYPELKSYASFNDSYGIFTNTHEAERLPDCMACSIKPRNLTFKAETTLIDVLNFLKESLQYQMVNPGATTTTELGRRTLYMPGVAALEEVTRENLGKTLAGRQ</sequence>
<name>A0A1V9XQK2_9ACAR</name>
<gene>
    <name evidence="2" type="ORF">BIW11_08202</name>
</gene>
<comment type="caution">
    <text evidence="2">The sequence shown here is derived from an EMBL/GenBank/DDBJ whole genome shotgun (WGS) entry which is preliminary data.</text>
</comment>
<dbReference type="Pfam" id="PF08825">
    <property type="entry name" value="E2_bind"/>
    <property type="match status" value="1"/>
</dbReference>
<dbReference type="GO" id="GO:0019781">
    <property type="term" value="F:NEDD8 activating enzyme activity"/>
    <property type="evidence" value="ECO:0007669"/>
    <property type="project" value="InterPro"/>
</dbReference>
<dbReference type="SUPFAM" id="SSF69572">
    <property type="entry name" value="Activating enzymes of the ubiquitin-like proteins"/>
    <property type="match status" value="1"/>
</dbReference>
<feature type="domain" description="E2 binding" evidence="1">
    <location>
        <begin position="54"/>
        <end position="112"/>
    </location>
</feature>
<evidence type="ECO:0000313" key="2">
    <source>
        <dbReference type="EMBL" id="OQR75786.1"/>
    </source>
</evidence>
<dbReference type="Gene3D" id="3.10.20.260">
    <property type="entry name" value="NEDD8-activating enzyme E1, catalytic subunit"/>
    <property type="match status" value="1"/>
</dbReference>
<reference evidence="2 3" key="1">
    <citation type="journal article" date="2017" name="Gigascience">
        <title>Draft genome of the honey bee ectoparasitic mite, Tropilaelaps mercedesae, is shaped by the parasitic life history.</title>
        <authorList>
            <person name="Dong X."/>
            <person name="Armstrong S.D."/>
            <person name="Xia D."/>
            <person name="Makepeace B.L."/>
            <person name="Darby A.C."/>
            <person name="Kadowaki T."/>
        </authorList>
    </citation>
    <scope>NUCLEOTIDE SEQUENCE [LARGE SCALE GENOMIC DNA]</scope>
    <source>
        <strain evidence="2">Wuxi-XJTLU</strain>
    </source>
</reference>
<protein>
    <submittedName>
        <fullName evidence="2">NEDD8-activating enzyme E1 catalytic subunit-like</fullName>
    </submittedName>
</protein>
<keyword evidence="3" id="KW-1185">Reference proteome</keyword>
<dbReference type="OrthoDB" id="5977743at2759"/>